<sequence length="294" mass="33433">MDLPQDKEERKREYNRLAQREFRRRRKEHLKNLEQAQKEQNSEQSEEIERLRYENDELRRENEVLKSQIYGPSSSSGHGLLATPHNVPSISNERRAYSLSPSISAASLSGTASPPASLGSDLMGLSMTSPMLPPSLASSSIAFPYYRNKAHAEIVEIFRPLISDPSITTSPVRHLAILRSMSASLPDVLKPTKAQLETHHFYGIDLIPSISLRERLLTIDPEVAQSFVMEVGIVGGGHDDMTQPIVWSESALDETAWEFSQATLERWGWMLGREWVQRSNFWRRQRGAPQLPDW</sequence>
<protein>
    <recommendedName>
        <fullName evidence="4">BZIP domain-containing protein</fullName>
    </recommendedName>
</protein>
<reference evidence="3" key="2">
    <citation type="submission" date="2015-01" db="EMBL/GenBank/DDBJ databases">
        <title>Evolutionary Origins and Diversification of the Mycorrhizal Mutualists.</title>
        <authorList>
            <consortium name="DOE Joint Genome Institute"/>
            <consortium name="Mycorrhizal Genomics Consortium"/>
            <person name="Kohler A."/>
            <person name="Kuo A."/>
            <person name="Nagy L.G."/>
            <person name="Floudas D."/>
            <person name="Copeland A."/>
            <person name="Barry K.W."/>
            <person name="Cichocki N."/>
            <person name="Veneault-Fourrey C."/>
            <person name="LaButti K."/>
            <person name="Lindquist E.A."/>
            <person name="Lipzen A."/>
            <person name="Lundell T."/>
            <person name="Morin E."/>
            <person name="Murat C."/>
            <person name="Riley R."/>
            <person name="Ohm R."/>
            <person name="Sun H."/>
            <person name="Tunlid A."/>
            <person name="Henrissat B."/>
            <person name="Grigoriev I.V."/>
            <person name="Hibbett D.S."/>
            <person name="Martin F."/>
        </authorList>
    </citation>
    <scope>NUCLEOTIDE SEQUENCE [LARGE SCALE GENOMIC DNA]</scope>
    <source>
        <strain evidence="3">Zn</strain>
    </source>
</reference>
<dbReference type="HOGENOM" id="CLU_075342_0_0_1"/>
<dbReference type="InParanoid" id="A0A0C3CSI6"/>
<feature type="compositionally biased region" description="Basic and acidic residues" evidence="1">
    <location>
        <begin position="30"/>
        <end position="48"/>
    </location>
</feature>
<proteinExistence type="predicted"/>
<accession>A0A0C3CSI6</accession>
<dbReference type="GO" id="GO:0003700">
    <property type="term" value="F:DNA-binding transcription factor activity"/>
    <property type="evidence" value="ECO:0007669"/>
    <property type="project" value="InterPro"/>
</dbReference>
<gene>
    <name evidence="2" type="ORF">OIDMADRAFT_121397</name>
</gene>
<evidence type="ECO:0000256" key="1">
    <source>
        <dbReference type="SAM" id="MobiDB-lite"/>
    </source>
</evidence>
<reference evidence="2 3" key="1">
    <citation type="submission" date="2014-04" db="EMBL/GenBank/DDBJ databases">
        <authorList>
            <consortium name="DOE Joint Genome Institute"/>
            <person name="Kuo A."/>
            <person name="Martino E."/>
            <person name="Perotto S."/>
            <person name="Kohler A."/>
            <person name="Nagy L.G."/>
            <person name="Floudas D."/>
            <person name="Copeland A."/>
            <person name="Barry K.W."/>
            <person name="Cichocki N."/>
            <person name="Veneault-Fourrey C."/>
            <person name="LaButti K."/>
            <person name="Lindquist E.A."/>
            <person name="Lipzen A."/>
            <person name="Lundell T."/>
            <person name="Morin E."/>
            <person name="Murat C."/>
            <person name="Sun H."/>
            <person name="Tunlid A."/>
            <person name="Henrissat B."/>
            <person name="Grigoriev I.V."/>
            <person name="Hibbett D.S."/>
            <person name="Martin F."/>
            <person name="Nordberg H.P."/>
            <person name="Cantor M.N."/>
            <person name="Hua S.X."/>
        </authorList>
    </citation>
    <scope>NUCLEOTIDE SEQUENCE [LARGE SCALE GENOMIC DNA]</scope>
    <source>
        <strain evidence="2 3">Zn</strain>
    </source>
</reference>
<dbReference type="InterPro" id="IPR021833">
    <property type="entry name" value="DUF3425"/>
</dbReference>
<dbReference type="PANTHER" id="PTHR38116:SF9">
    <property type="entry name" value="BZIP DOMAIN-CONTAINING PROTEIN"/>
    <property type="match status" value="1"/>
</dbReference>
<dbReference type="CDD" id="cd14688">
    <property type="entry name" value="bZIP_YAP"/>
    <property type="match status" value="1"/>
</dbReference>
<keyword evidence="3" id="KW-1185">Reference proteome</keyword>
<evidence type="ECO:0008006" key="4">
    <source>
        <dbReference type="Google" id="ProtNLM"/>
    </source>
</evidence>
<dbReference type="Gene3D" id="1.20.5.170">
    <property type="match status" value="1"/>
</dbReference>
<dbReference type="OrthoDB" id="2245989at2759"/>
<name>A0A0C3CSI6_OIDMZ</name>
<organism evidence="2 3">
    <name type="scientific">Oidiodendron maius (strain Zn)</name>
    <dbReference type="NCBI Taxonomy" id="913774"/>
    <lineage>
        <taxon>Eukaryota</taxon>
        <taxon>Fungi</taxon>
        <taxon>Dikarya</taxon>
        <taxon>Ascomycota</taxon>
        <taxon>Pezizomycotina</taxon>
        <taxon>Leotiomycetes</taxon>
        <taxon>Leotiomycetes incertae sedis</taxon>
        <taxon>Myxotrichaceae</taxon>
        <taxon>Oidiodendron</taxon>
    </lineage>
</organism>
<evidence type="ECO:0000313" key="2">
    <source>
        <dbReference type="EMBL" id="KIN01989.1"/>
    </source>
</evidence>
<dbReference type="Proteomes" id="UP000054321">
    <property type="component" value="Unassembled WGS sequence"/>
</dbReference>
<evidence type="ECO:0000313" key="3">
    <source>
        <dbReference type="Proteomes" id="UP000054321"/>
    </source>
</evidence>
<dbReference type="EMBL" id="KN832875">
    <property type="protein sequence ID" value="KIN01989.1"/>
    <property type="molecule type" value="Genomic_DNA"/>
</dbReference>
<feature type="region of interest" description="Disordered" evidence="1">
    <location>
        <begin position="20"/>
        <end position="48"/>
    </location>
</feature>
<dbReference type="STRING" id="913774.A0A0C3CSI6"/>
<dbReference type="PANTHER" id="PTHR38116">
    <property type="entry name" value="CHROMOSOME 7, WHOLE GENOME SHOTGUN SEQUENCE"/>
    <property type="match status" value="1"/>
</dbReference>
<dbReference type="AlphaFoldDB" id="A0A0C3CSI6"/>
<dbReference type="SUPFAM" id="SSF57959">
    <property type="entry name" value="Leucine zipper domain"/>
    <property type="match status" value="1"/>
</dbReference>
<dbReference type="InterPro" id="IPR046347">
    <property type="entry name" value="bZIP_sf"/>
</dbReference>
<dbReference type="Pfam" id="PF11905">
    <property type="entry name" value="DUF3425"/>
    <property type="match status" value="1"/>
</dbReference>